<accession>A0A109LHK3</accession>
<feature type="compositionally biased region" description="Polar residues" evidence="1">
    <location>
        <begin position="50"/>
        <end position="59"/>
    </location>
</feature>
<reference evidence="2 3" key="1">
    <citation type="submission" date="2015-05" db="EMBL/GenBank/DDBJ databases">
        <title>A genomic and transcriptomic approach to investigate the blue pigment phenotype in Pseudomonas fluorescens.</title>
        <authorList>
            <person name="Andreani N.A."/>
            <person name="Cardazzo B."/>
        </authorList>
    </citation>
    <scope>NUCLEOTIDE SEQUENCE [LARGE SCALE GENOMIC DNA]</scope>
    <source>
        <strain evidence="2 3">Ps_22</strain>
    </source>
</reference>
<evidence type="ECO:0000313" key="2">
    <source>
        <dbReference type="EMBL" id="KWV87708.1"/>
    </source>
</evidence>
<name>A0A109LHK3_PSEFL</name>
<evidence type="ECO:0000256" key="1">
    <source>
        <dbReference type="SAM" id="MobiDB-lite"/>
    </source>
</evidence>
<dbReference type="Proteomes" id="UP000061348">
    <property type="component" value="Unassembled WGS sequence"/>
</dbReference>
<dbReference type="EMBL" id="LCYA01000067">
    <property type="protein sequence ID" value="KWV87708.1"/>
    <property type="molecule type" value="Genomic_DNA"/>
</dbReference>
<dbReference type="AlphaFoldDB" id="A0A109LHK3"/>
<protein>
    <submittedName>
        <fullName evidence="2">Uncharacterized protein</fullName>
    </submittedName>
</protein>
<comment type="caution">
    <text evidence="2">The sequence shown here is derived from an EMBL/GenBank/DDBJ whole genome shotgun (WGS) entry which is preliminary data.</text>
</comment>
<feature type="region of interest" description="Disordered" evidence="1">
    <location>
        <begin position="50"/>
        <end position="86"/>
    </location>
</feature>
<evidence type="ECO:0000313" key="3">
    <source>
        <dbReference type="Proteomes" id="UP000061348"/>
    </source>
</evidence>
<feature type="compositionally biased region" description="Basic and acidic residues" evidence="1">
    <location>
        <begin position="77"/>
        <end position="86"/>
    </location>
</feature>
<proteinExistence type="predicted"/>
<sequence length="86" mass="9638">MAVLVGIHELLANAQRLHFALGLDARLGGFVEHLHAGCLDLLRALRHAIQRQTHQQGHDPQQAEARQQGDFPLNGELPERHRDILT</sequence>
<gene>
    <name evidence="2" type="ORF">PFLmoz3_02645</name>
</gene>
<organism evidence="2 3">
    <name type="scientific">Pseudomonas fluorescens</name>
    <dbReference type="NCBI Taxonomy" id="294"/>
    <lineage>
        <taxon>Bacteria</taxon>
        <taxon>Pseudomonadati</taxon>
        <taxon>Pseudomonadota</taxon>
        <taxon>Gammaproteobacteria</taxon>
        <taxon>Pseudomonadales</taxon>
        <taxon>Pseudomonadaceae</taxon>
        <taxon>Pseudomonas</taxon>
    </lineage>
</organism>